<comment type="similarity">
    <text evidence="2">Belongs to the UPP synthase family.</text>
</comment>
<dbReference type="FunFam" id="3.40.1180.10:FF:000001">
    <property type="entry name" value="(2E,6E)-farnesyl-diphosphate-specific ditrans,polycis-undecaprenyl-diphosphate synthase"/>
    <property type="match status" value="1"/>
</dbReference>
<dbReference type="PANTHER" id="PTHR10291:SF0">
    <property type="entry name" value="DEHYDRODOLICHYL DIPHOSPHATE SYNTHASE 2"/>
    <property type="match status" value="1"/>
</dbReference>
<dbReference type="EC" id="2.5.1.-" evidence="2"/>
<feature type="binding site" evidence="2">
    <location>
        <position position="95"/>
    </location>
    <ligand>
        <name>substrate</name>
    </ligand>
</feature>
<sequence length="272" mass="30458">MIKKILGSIGKSVVSGGTFEIPEHDSPLFSKINWEKLPRHVAIIMDGNGRWAKGQGMIRTAGHTAGVKTLKNILKTAIGLNLDALTVYAFSTENWKRPHAEVDFLMNLFSEYLRKEVQEMHEDNVQIHFIGRIDGLPESLQKQIRDAEELMKNNTGVKFNVAANYGGQDELIRAVQAISKQVAAGQLAAESIDAAVIEEALDTKGNLPVDLVIRTSGDQRLSNFLLWQSAYAEFWFTDTNWPDFTPECFVEAMIDYAGRDRRFGGLTKDEKK</sequence>
<dbReference type="HAMAP" id="MF_01139">
    <property type="entry name" value="ISPT"/>
    <property type="match status" value="1"/>
</dbReference>
<keyword evidence="2" id="KW-0460">Magnesium</keyword>
<name>A0A5D6W5M1_9FIRM</name>
<dbReference type="GO" id="GO:0016094">
    <property type="term" value="P:polyprenol biosynthetic process"/>
    <property type="evidence" value="ECO:0007669"/>
    <property type="project" value="TreeGrafter"/>
</dbReference>
<feature type="binding site" evidence="2">
    <location>
        <position position="63"/>
    </location>
    <ligand>
        <name>substrate</name>
    </ligand>
</feature>
<feature type="active site" evidence="2">
    <location>
        <position position="46"/>
    </location>
</feature>
<comment type="cofactor">
    <cofactor evidence="2">
        <name>Mg(2+)</name>
        <dbReference type="ChEBI" id="CHEBI:18420"/>
    </cofactor>
    <text evidence="2">Binds 2 magnesium ions per subunit.</text>
</comment>
<dbReference type="InterPro" id="IPR018520">
    <property type="entry name" value="UPP_synth-like_CS"/>
</dbReference>
<feature type="active site" description="Proton acceptor" evidence="2">
    <location>
        <position position="94"/>
    </location>
</feature>
<feature type="binding site" evidence="2">
    <location>
        <position position="59"/>
    </location>
    <ligand>
        <name>substrate</name>
    </ligand>
</feature>
<feature type="binding site" evidence="2">
    <location>
        <position position="46"/>
    </location>
    <ligand>
        <name>Mg(2+)</name>
        <dbReference type="ChEBI" id="CHEBI:18420"/>
    </ligand>
</feature>
<proteinExistence type="inferred from homology"/>
<feature type="binding site" evidence="2">
    <location>
        <position position="51"/>
    </location>
    <ligand>
        <name>substrate</name>
    </ligand>
</feature>
<dbReference type="InterPro" id="IPR036424">
    <property type="entry name" value="UPP_synth-like_sf"/>
</dbReference>
<feature type="binding site" evidence="2">
    <location>
        <position position="214"/>
    </location>
    <ligand>
        <name>substrate</name>
    </ligand>
</feature>
<dbReference type="GO" id="GO:0000287">
    <property type="term" value="F:magnesium ion binding"/>
    <property type="evidence" value="ECO:0007669"/>
    <property type="project" value="UniProtKB-UniRule"/>
</dbReference>
<dbReference type="Proteomes" id="UP000323646">
    <property type="component" value="Unassembled WGS sequence"/>
</dbReference>
<keyword evidence="1 2" id="KW-0808">Transferase</keyword>
<dbReference type="NCBIfam" id="NF011405">
    <property type="entry name" value="PRK14830.1"/>
    <property type="match status" value="1"/>
</dbReference>
<dbReference type="PROSITE" id="PS01066">
    <property type="entry name" value="UPP_SYNTHASE"/>
    <property type="match status" value="1"/>
</dbReference>
<keyword evidence="4" id="KW-1185">Reference proteome</keyword>
<comment type="subunit">
    <text evidence="2">Homodimer.</text>
</comment>
<feature type="binding site" evidence="2">
    <location>
        <position position="233"/>
    </location>
    <ligand>
        <name>Mg(2+)</name>
        <dbReference type="ChEBI" id="CHEBI:18420"/>
    </ligand>
</feature>
<dbReference type="GO" id="GO:0045547">
    <property type="term" value="F:ditrans,polycis-polyprenyl diphosphate synthase [(2E,6E)-farnesyl diphosphate specific] activity"/>
    <property type="evidence" value="ECO:0007669"/>
    <property type="project" value="TreeGrafter"/>
</dbReference>
<dbReference type="OrthoDB" id="4191603at2"/>
<dbReference type="EMBL" id="VTOY01000003">
    <property type="protein sequence ID" value="TYZ23533.1"/>
    <property type="molecule type" value="Genomic_DNA"/>
</dbReference>
<protein>
    <recommendedName>
        <fullName evidence="2">Isoprenyl transferase</fullName>
        <ecNumber evidence="2">2.5.1.-</ecNumber>
    </recommendedName>
</protein>
<evidence type="ECO:0000256" key="2">
    <source>
        <dbReference type="HAMAP-Rule" id="MF_01139"/>
    </source>
</evidence>
<feature type="binding site" evidence="2">
    <location>
        <begin position="220"/>
        <end position="222"/>
    </location>
    <ligand>
        <name>substrate</name>
    </ligand>
</feature>
<evidence type="ECO:0000313" key="3">
    <source>
        <dbReference type="EMBL" id="TYZ23533.1"/>
    </source>
</evidence>
<feature type="binding site" evidence="2">
    <location>
        <position position="97"/>
    </location>
    <ligand>
        <name>substrate</name>
    </ligand>
</feature>
<keyword evidence="2" id="KW-0479">Metal-binding</keyword>
<dbReference type="CDD" id="cd00475">
    <property type="entry name" value="Cis_IPPS"/>
    <property type="match status" value="1"/>
</dbReference>
<feature type="binding site" evidence="2">
    <location>
        <begin position="91"/>
        <end position="93"/>
    </location>
    <ligand>
        <name>substrate</name>
    </ligand>
</feature>
<comment type="caution">
    <text evidence="3">The sequence shown here is derived from an EMBL/GenBank/DDBJ whole genome shotgun (WGS) entry which is preliminary data.</text>
</comment>
<dbReference type="PANTHER" id="PTHR10291">
    <property type="entry name" value="DEHYDRODOLICHYL DIPHOSPHATE SYNTHASE FAMILY MEMBER"/>
    <property type="match status" value="1"/>
</dbReference>
<accession>A0A5D6W5M1</accession>
<dbReference type="SUPFAM" id="SSF64005">
    <property type="entry name" value="Undecaprenyl diphosphate synthase"/>
    <property type="match status" value="1"/>
</dbReference>
<dbReference type="Pfam" id="PF01255">
    <property type="entry name" value="Prenyltransf"/>
    <property type="match status" value="1"/>
</dbReference>
<comment type="function">
    <text evidence="2">Catalyzes the condensation of isopentenyl diphosphate (IPP) with allylic pyrophosphates generating different type of terpenoids.</text>
</comment>
<reference evidence="3 4" key="1">
    <citation type="submission" date="2019-08" db="EMBL/GenBank/DDBJ databases">
        <title>Selenomonas sp. mPRGC5 and Selenomonas sp. mPRGC8 isolated from ruminal fluid of dairy goat (Capra hircus).</title>
        <authorList>
            <person name="Poothong S."/>
            <person name="Nuengjamnong C."/>
            <person name="Tanasupawat S."/>
        </authorList>
    </citation>
    <scope>NUCLEOTIDE SEQUENCE [LARGE SCALE GENOMIC DNA]</scope>
    <source>
        <strain evidence="4">mPRGC5</strain>
    </source>
</reference>
<dbReference type="InterPro" id="IPR001441">
    <property type="entry name" value="UPP_synth-like"/>
</dbReference>
<feature type="binding site" evidence="2">
    <location>
        <begin position="47"/>
        <end position="50"/>
    </location>
    <ligand>
        <name>substrate</name>
    </ligand>
</feature>
<organism evidence="3 4">
    <name type="scientific">Selenomonas ruminis</name>
    <dbReference type="NCBI Taxonomy" id="2593411"/>
    <lineage>
        <taxon>Bacteria</taxon>
        <taxon>Bacillati</taxon>
        <taxon>Bacillota</taxon>
        <taxon>Negativicutes</taxon>
        <taxon>Selenomonadales</taxon>
        <taxon>Selenomonadaceae</taxon>
        <taxon>Selenomonas</taxon>
    </lineage>
</organism>
<dbReference type="NCBIfam" id="TIGR00055">
    <property type="entry name" value="uppS"/>
    <property type="match status" value="1"/>
</dbReference>
<dbReference type="RefSeq" id="WP_149171260.1">
    <property type="nucleotide sequence ID" value="NZ_VTOY01000003.1"/>
</dbReference>
<gene>
    <name evidence="3" type="ORF">FZ040_06580</name>
</gene>
<evidence type="ECO:0000313" key="4">
    <source>
        <dbReference type="Proteomes" id="UP000323646"/>
    </source>
</evidence>
<dbReference type="AlphaFoldDB" id="A0A5D6W5M1"/>
<dbReference type="Gene3D" id="3.40.1180.10">
    <property type="entry name" value="Decaprenyl diphosphate synthase-like"/>
    <property type="match status" value="1"/>
</dbReference>
<evidence type="ECO:0000256" key="1">
    <source>
        <dbReference type="ARBA" id="ARBA00022679"/>
    </source>
</evidence>